<keyword evidence="4" id="KW-0808">Transferase</keyword>
<keyword evidence="2" id="KW-0812">Transmembrane</keyword>
<evidence type="ECO:0000259" key="3">
    <source>
        <dbReference type="Pfam" id="PF02397"/>
    </source>
</evidence>
<dbReference type="PATRIC" id="fig|93466.3.peg.394"/>
<dbReference type="AlphaFoldDB" id="A0A172T5G9"/>
<evidence type="ECO:0000313" key="5">
    <source>
        <dbReference type="Proteomes" id="UP000077096"/>
    </source>
</evidence>
<dbReference type="EMBL" id="CP011393">
    <property type="protein sequence ID" value="ANE42182.1"/>
    <property type="molecule type" value="Genomic_DNA"/>
</dbReference>
<reference evidence="4 5" key="1">
    <citation type="submission" date="2014-08" db="EMBL/GenBank/DDBJ databases">
        <title>Fervidobacterium pennivorans DYC genome.</title>
        <authorList>
            <person name="Wushke S."/>
        </authorList>
    </citation>
    <scope>NUCLEOTIDE SEQUENCE [LARGE SCALE GENOMIC DNA]</scope>
    <source>
        <strain evidence="4 5">DYC</strain>
    </source>
</reference>
<evidence type="ECO:0000256" key="1">
    <source>
        <dbReference type="ARBA" id="ARBA00006464"/>
    </source>
</evidence>
<feature type="transmembrane region" description="Helical" evidence="2">
    <location>
        <begin position="68"/>
        <end position="87"/>
    </location>
</feature>
<feature type="domain" description="Bacterial sugar transferase" evidence="3">
    <location>
        <begin position="210"/>
        <end position="391"/>
    </location>
</feature>
<organism evidence="4 5">
    <name type="scientific">Fervidobacterium pennivorans</name>
    <dbReference type="NCBI Taxonomy" id="93466"/>
    <lineage>
        <taxon>Bacteria</taxon>
        <taxon>Thermotogati</taxon>
        <taxon>Thermotogota</taxon>
        <taxon>Thermotogae</taxon>
        <taxon>Thermotogales</taxon>
        <taxon>Fervidobacteriaceae</taxon>
        <taxon>Fervidobacterium</taxon>
    </lineage>
</organism>
<sequence>MTYITTNSILASLLFPIITVLALYAFRFYEHAEDINESLVRSVLGTTFASLFLLGVCKAFELSFSSRNLMISQFTLAFIVPFINYAIEKITAKTRKPIRYLVVGRKSEIYHILKEIEEKSKGKYQFADFINPTPVVFKEKVLQYDSVLIADPELEKEIEEELDNIKKTHKVEYLPNLAEKVLKRIPLEVMQKFEDYYKVYFSNVQESPAKRVMDIVLSIIGLVVYSPVILVSAIWIAIEDGRPIFFRQPRVGKDGKILTMVKLRSLKNEPIDVSNPNKNIEQRALKIGKIIRKTRIDESIQFWNILKGEMSLVGPRPEMIEYHKMMEPNIPYYSYRLLVKPGLTGWAQINYKHSSSLEEYKIKTEYDLYYVKNRNVFMDLKIFLLTLETLIFRKGAK</sequence>
<evidence type="ECO:0000256" key="2">
    <source>
        <dbReference type="SAM" id="Phobius"/>
    </source>
</evidence>
<comment type="similarity">
    <text evidence="1">Belongs to the bacterial sugar transferase family.</text>
</comment>
<gene>
    <name evidence="4" type="ORF">JM64_01715</name>
</gene>
<keyword evidence="2" id="KW-0472">Membrane</keyword>
<proteinExistence type="inferred from homology"/>
<dbReference type="KEGG" id="fng:JM64_01715"/>
<dbReference type="PANTHER" id="PTHR30576">
    <property type="entry name" value="COLANIC BIOSYNTHESIS UDP-GLUCOSE LIPID CARRIER TRANSFERASE"/>
    <property type="match status" value="1"/>
</dbReference>
<evidence type="ECO:0000313" key="4">
    <source>
        <dbReference type="EMBL" id="ANE42182.1"/>
    </source>
</evidence>
<feature type="transmembrane region" description="Helical" evidence="2">
    <location>
        <begin position="6"/>
        <end position="26"/>
    </location>
</feature>
<protein>
    <submittedName>
        <fullName evidence="4">Polyprenyl glycosylphosphotransferase</fullName>
    </submittedName>
</protein>
<dbReference type="Proteomes" id="UP000077096">
    <property type="component" value="Chromosome"/>
</dbReference>
<dbReference type="GO" id="GO:0016780">
    <property type="term" value="F:phosphotransferase activity, for other substituted phosphate groups"/>
    <property type="evidence" value="ECO:0007669"/>
    <property type="project" value="TreeGrafter"/>
</dbReference>
<dbReference type="Pfam" id="PF02397">
    <property type="entry name" value="Bac_transf"/>
    <property type="match status" value="1"/>
</dbReference>
<name>A0A172T5G9_FERPE</name>
<dbReference type="InterPro" id="IPR003362">
    <property type="entry name" value="Bact_transf"/>
</dbReference>
<feature type="transmembrane region" description="Helical" evidence="2">
    <location>
        <begin position="38"/>
        <end position="56"/>
    </location>
</feature>
<keyword evidence="2" id="KW-1133">Transmembrane helix</keyword>
<accession>A0A172T5G9</accession>
<feature type="transmembrane region" description="Helical" evidence="2">
    <location>
        <begin position="215"/>
        <end position="238"/>
    </location>
</feature>
<dbReference type="PANTHER" id="PTHR30576:SF0">
    <property type="entry name" value="UNDECAPRENYL-PHOSPHATE N-ACETYLGALACTOSAMINYL 1-PHOSPHATE TRANSFERASE-RELATED"/>
    <property type="match status" value="1"/>
</dbReference>